<dbReference type="InterPro" id="IPR004367">
    <property type="entry name" value="Cyclin_C-dom"/>
</dbReference>
<evidence type="ECO:0000256" key="4">
    <source>
        <dbReference type="ARBA" id="ARBA00023306"/>
    </source>
</evidence>
<evidence type="ECO:0000256" key="5">
    <source>
        <dbReference type="ARBA" id="ARBA00032263"/>
    </source>
</evidence>
<dbReference type="InterPro" id="IPR036915">
    <property type="entry name" value="Cyclin-like_sf"/>
</dbReference>
<dbReference type="EMBL" id="LRBV02000007">
    <property type="status" value="NOT_ANNOTATED_CDS"/>
    <property type="molecule type" value="Genomic_DNA"/>
</dbReference>
<dbReference type="PANTHER" id="PTHR10177">
    <property type="entry name" value="CYCLINS"/>
    <property type="match status" value="1"/>
</dbReference>
<dbReference type="InParanoid" id="A0A7N2M5R7"/>
<gene>
    <name evidence="8" type="primary">LOC115951313</name>
</gene>
<feature type="domain" description="Cyclin-like" evidence="7">
    <location>
        <begin position="80"/>
        <end position="168"/>
    </location>
</feature>
<dbReference type="RefSeq" id="XP_030924364.1">
    <property type="nucleotide sequence ID" value="XM_031068504.1"/>
</dbReference>
<dbReference type="GO" id="GO:0051301">
    <property type="term" value="P:cell division"/>
    <property type="evidence" value="ECO:0007669"/>
    <property type="project" value="UniProtKB-KW"/>
</dbReference>
<keyword evidence="4" id="KW-0131">Cell cycle</keyword>
<reference evidence="8 9" key="1">
    <citation type="journal article" date="2016" name="G3 (Bethesda)">
        <title>First Draft Assembly and Annotation of the Genome of a California Endemic Oak Quercus lobata Nee (Fagaceae).</title>
        <authorList>
            <person name="Sork V.L."/>
            <person name="Fitz-Gibbon S.T."/>
            <person name="Puiu D."/>
            <person name="Crepeau M."/>
            <person name="Gugger P.F."/>
            <person name="Sherman R."/>
            <person name="Stevens K."/>
            <person name="Langley C.H."/>
            <person name="Pellegrini M."/>
            <person name="Salzberg S.L."/>
        </authorList>
    </citation>
    <scope>NUCLEOTIDE SEQUENCE [LARGE SCALE GENOMIC DNA]</scope>
    <source>
        <strain evidence="8 9">cv. SW786</strain>
    </source>
</reference>
<dbReference type="InterPro" id="IPR039361">
    <property type="entry name" value="Cyclin"/>
</dbReference>
<evidence type="ECO:0000256" key="3">
    <source>
        <dbReference type="ARBA" id="ARBA00023127"/>
    </source>
</evidence>
<dbReference type="Pfam" id="PF00134">
    <property type="entry name" value="Cyclin_N"/>
    <property type="match status" value="1"/>
</dbReference>
<dbReference type="CDD" id="cd20544">
    <property type="entry name" value="CYCLIN_AtCycD-like_rpt2"/>
    <property type="match status" value="1"/>
</dbReference>
<comment type="similarity">
    <text evidence="6">Belongs to the cyclin family.</text>
</comment>
<dbReference type="SMART" id="SM00385">
    <property type="entry name" value="CYCLIN"/>
    <property type="match status" value="1"/>
</dbReference>
<dbReference type="FunCoup" id="A0A7N2M5R7">
    <property type="interactions" value="337"/>
</dbReference>
<dbReference type="GeneID" id="115951313"/>
<name>A0A7N2M5R7_QUELO</name>
<dbReference type="AlphaFoldDB" id="A0A7N2M5R7"/>
<proteinExistence type="inferred from homology"/>
<evidence type="ECO:0000313" key="8">
    <source>
        <dbReference type="EnsemblPlants" id="QL07p030111:mrna"/>
    </source>
</evidence>
<organism evidence="8 9">
    <name type="scientific">Quercus lobata</name>
    <name type="common">Valley oak</name>
    <dbReference type="NCBI Taxonomy" id="97700"/>
    <lineage>
        <taxon>Eukaryota</taxon>
        <taxon>Viridiplantae</taxon>
        <taxon>Streptophyta</taxon>
        <taxon>Embryophyta</taxon>
        <taxon>Tracheophyta</taxon>
        <taxon>Spermatophyta</taxon>
        <taxon>Magnoliopsida</taxon>
        <taxon>eudicotyledons</taxon>
        <taxon>Gunneridae</taxon>
        <taxon>Pentapetalae</taxon>
        <taxon>rosids</taxon>
        <taxon>fabids</taxon>
        <taxon>Fagales</taxon>
        <taxon>Fagaceae</taxon>
        <taxon>Quercus</taxon>
    </lineage>
</organism>
<dbReference type="Gramene" id="QL07p030111:mrna">
    <property type="protein sequence ID" value="QL07p030111:mrna"/>
    <property type="gene ID" value="QL07p030111"/>
</dbReference>
<evidence type="ECO:0000259" key="7">
    <source>
        <dbReference type="SMART" id="SM00385"/>
    </source>
</evidence>
<keyword evidence="3 6" id="KW-0195">Cyclin</keyword>
<dbReference type="InterPro" id="IPR013763">
    <property type="entry name" value="Cyclin-like_dom"/>
</dbReference>
<evidence type="ECO:0000256" key="6">
    <source>
        <dbReference type="RuleBase" id="RU000383"/>
    </source>
</evidence>
<dbReference type="InterPro" id="IPR006671">
    <property type="entry name" value="Cyclin_N"/>
</dbReference>
<comment type="subunit">
    <text evidence="1">Interacts with the CDC2 protein kinase to form a serine/threonine kinase holoenzyme complex also known as maturation promoting factor (MPF). The cyclin subunit imparts substrate specificity to the complex.</text>
</comment>
<dbReference type="OMA" id="ATICNEW"/>
<reference evidence="8" key="2">
    <citation type="submission" date="2021-01" db="UniProtKB">
        <authorList>
            <consortium name="EnsemblPlants"/>
        </authorList>
    </citation>
    <scope>IDENTIFICATION</scope>
</reference>
<dbReference type="KEGG" id="qlo:115951313"/>
<keyword evidence="2" id="KW-0132">Cell division</keyword>
<dbReference type="EnsemblPlants" id="QL07p030111:mrna">
    <property type="protein sequence ID" value="QL07p030111:mrna"/>
    <property type="gene ID" value="QL07p030111"/>
</dbReference>
<dbReference type="Pfam" id="PF02984">
    <property type="entry name" value="Cyclin_C"/>
    <property type="match status" value="1"/>
</dbReference>
<evidence type="ECO:0000256" key="2">
    <source>
        <dbReference type="ARBA" id="ARBA00022618"/>
    </source>
</evidence>
<evidence type="ECO:0000256" key="1">
    <source>
        <dbReference type="ARBA" id="ARBA00011177"/>
    </source>
</evidence>
<dbReference type="Gene3D" id="1.10.472.10">
    <property type="entry name" value="Cyclin-like"/>
    <property type="match status" value="2"/>
</dbReference>
<dbReference type="OrthoDB" id="62at2759"/>
<keyword evidence="9" id="KW-1185">Reference proteome</keyword>
<protein>
    <recommendedName>
        <fullName evidence="5">B-like cyclin</fullName>
    </recommendedName>
</protein>
<evidence type="ECO:0000313" key="9">
    <source>
        <dbReference type="Proteomes" id="UP000594261"/>
    </source>
</evidence>
<dbReference type="SUPFAM" id="SSF47954">
    <property type="entry name" value="Cyclin-like"/>
    <property type="match status" value="1"/>
</dbReference>
<accession>A0A7N2M5R7</accession>
<sequence length="337" mass="38872">MESLLCDESWLSSPATPIHQHATKHHSSESYYGSFYTTKEDCEQALAIYLEKEMSYMPEASYIEHPRSKNLIFARFRAIQWLFRSRSRLNLSFETAFHAASYLDRFISMHQCNGREHWMVELLSVACLSIASKFSETCTPSLHEIQMENLDHSFHPSTIQQMELKLLEALGWRLGSTTAYSYVELLMWSTDSLKPHLHEEFITRVTELLLGAISDSKVLEFRPSVIAVSALWCSLDELHPSTFDAYLTSLTRHFNQSQKDDLVRCHMIMEAQQVGSLQNLIDNDNGNYYDCPSSPTTVLPKQPIDICDCSFNFSFLKMRGPNVNLNSSRKKRKREED</sequence>
<dbReference type="Proteomes" id="UP000594261">
    <property type="component" value="Chromosome 7"/>
</dbReference>